<keyword evidence="9" id="KW-1185">Reference proteome</keyword>
<keyword evidence="4 6" id="KW-1133">Transmembrane helix</keyword>
<dbReference type="InterPro" id="IPR045069">
    <property type="entry name" value="MATE_euk"/>
</dbReference>
<evidence type="ECO:0000256" key="4">
    <source>
        <dbReference type="ARBA" id="ARBA00022989"/>
    </source>
</evidence>
<evidence type="ECO:0000313" key="9">
    <source>
        <dbReference type="Proteomes" id="UP001491310"/>
    </source>
</evidence>
<dbReference type="Pfam" id="PF01554">
    <property type="entry name" value="MatE"/>
    <property type="match status" value="2"/>
</dbReference>
<comment type="similarity">
    <text evidence="2 6">Belongs to the multi antimicrobial extrusion (MATE) (TC 2.A.66.1) family.</text>
</comment>
<keyword evidence="3 6" id="KW-0812">Transmembrane</keyword>
<sequence length="517" mass="54533">MSEVQPHVNGATDGIAESGELESDPLLDEQHKKPLCLEYREEAVRVGSLAGPISSQAALVFVSSLVSLAFAGHLGGLALSQAVLASSCYNITGAAVLLGLASGMETLCGQAYGARNYGALGIVLQQAVVISTAVFALILALWTQVHHLLLLAGQKKEIVDGAVMYLLLSAPALYCYVIAECLKRYLLAQGVVTPATVVTASSAALSPLYNWLLVDYFEVGLAGAALANDAVQATVLVGLVSYVIWRDRRLKGTPLQTWPGWSMQCLHGWWPYLKLALPTVGACCLEWWLYEGLILIAGWFPNADVAVAAMGVGFNTTALTYTISTGIGGAASTRVANELGSGKPLRAERAAYTAIAMETLLMLGIVAVGIGLRDVWAYLFTDDPEVVDVIEIILPVVFFSEIGDGLNCVCGGVMRGAGRQLLASILNLITYWGLGLPLCSVLGLHYGLGVQGLWWGLAATTSVQGLAMLATVLCFDWDAEAKAAAVLLSTQHDALGPESEALLHPATEAGSLDAEER</sequence>
<evidence type="ECO:0000313" key="8">
    <source>
        <dbReference type="EMBL" id="KAK9909140.1"/>
    </source>
</evidence>
<evidence type="ECO:0000256" key="5">
    <source>
        <dbReference type="ARBA" id="ARBA00023136"/>
    </source>
</evidence>
<dbReference type="Proteomes" id="UP001491310">
    <property type="component" value="Unassembled WGS sequence"/>
</dbReference>
<feature type="transmembrane region" description="Helical" evidence="6">
    <location>
        <begin position="57"/>
        <end position="76"/>
    </location>
</feature>
<protein>
    <recommendedName>
        <fullName evidence="6">Protein DETOXIFICATION</fullName>
    </recommendedName>
    <alternativeName>
        <fullName evidence="6">Multidrug and toxic compound extrusion protein</fullName>
    </alternativeName>
</protein>
<feature type="transmembrane region" description="Helical" evidence="6">
    <location>
        <begin position="186"/>
        <end position="209"/>
    </location>
</feature>
<feature type="transmembrane region" description="Helical" evidence="6">
    <location>
        <begin position="221"/>
        <end position="245"/>
    </location>
</feature>
<reference evidence="8 9" key="1">
    <citation type="journal article" date="2024" name="Nat. Commun.">
        <title>Phylogenomics reveals the evolutionary origins of lichenization in chlorophyte algae.</title>
        <authorList>
            <person name="Puginier C."/>
            <person name="Libourel C."/>
            <person name="Otte J."/>
            <person name="Skaloud P."/>
            <person name="Haon M."/>
            <person name="Grisel S."/>
            <person name="Petersen M."/>
            <person name="Berrin J.G."/>
            <person name="Delaux P.M."/>
            <person name="Dal Grande F."/>
            <person name="Keller J."/>
        </authorList>
    </citation>
    <scope>NUCLEOTIDE SEQUENCE [LARGE SCALE GENOMIC DNA]</scope>
    <source>
        <strain evidence="8 9">SAG 216-7</strain>
    </source>
</reference>
<comment type="caution">
    <text evidence="8">The sequence shown here is derived from an EMBL/GenBank/DDBJ whole genome shotgun (WGS) entry which is preliminary data.</text>
</comment>
<dbReference type="InterPro" id="IPR002528">
    <property type="entry name" value="MATE_fam"/>
</dbReference>
<feature type="region of interest" description="Disordered" evidence="7">
    <location>
        <begin position="1"/>
        <end position="23"/>
    </location>
</feature>
<accession>A0ABR2YQ10</accession>
<keyword evidence="5 6" id="KW-0472">Membrane</keyword>
<feature type="transmembrane region" description="Helical" evidence="6">
    <location>
        <begin position="425"/>
        <end position="447"/>
    </location>
</feature>
<evidence type="ECO:0000256" key="6">
    <source>
        <dbReference type="RuleBase" id="RU004914"/>
    </source>
</evidence>
<gene>
    <name evidence="8" type="ORF">WJX75_007786</name>
</gene>
<feature type="transmembrane region" description="Helical" evidence="6">
    <location>
        <begin position="122"/>
        <end position="142"/>
    </location>
</feature>
<feature type="transmembrane region" description="Helical" evidence="6">
    <location>
        <begin position="453"/>
        <end position="475"/>
    </location>
</feature>
<feature type="transmembrane region" description="Helical" evidence="6">
    <location>
        <begin position="392"/>
        <end position="413"/>
    </location>
</feature>
<dbReference type="EMBL" id="JALJOT010000007">
    <property type="protein sequence ID" value="KAK9909140.1"/>
    <property type="molecule type" value="Genomic_DNA"/>
</dbReference>
<evidence type="ECO:0000256" key="3">
    <source>
        <dbReference type="ARBA" id="ARBA00022692"/>
    </source>
</evidence>
<evidence type="ECO:0000256" key="7">
    <source>
        <dbReference type="SAM" id="MobiDB-lite"/>
    </source>
</evidence>
<dbReference type="NCBIfam" id="TIGR00797">
    <property type="entry name" value="matE"/>
    <property type="match status" value="1"/>
</dbReference>
<feature type="transmembrane region" description="Helical" evidence="6">
    <location>
        <begin position="162"/>
        <end position="179"/>
    </location>
</feature>
<evidence type="ECO:0000256" key="1">
    <source>
        <dbReference type="ARBA" id="ARBA00004141"/>
    </source>
</evidence>
<name>A0ABR2YQ10_9CHLO</name>
<proteinExistence type="inferred from homology"/>
<feature type="transmembrane region" description="Helical" evidence="6">
    <location>
        <begin position="350"/>
        <end position="372"/>
    </location>
</feature>
<dbReference type="PANTHER" id="PTHR11206">
    <property type="entry name" value="MULTIDRUG RESISTANCE PROTEIN"/>
    <property type="match status" value="1"/>
</dbReference>
<dbReference type="CDD" id="cd13132">
    <property type="entry name" value="MATE_eukaryotic"/>
    <property type="match status" value="1"/>
</dbReference>
<evidence type="ECO:0000256" key="2">
    <source>
        <dbReference type="ARBA" id="ARBA00010199"/>
    </source>
</evidence>
<feature type="transmembrane region" description="Helical" evidence="6">
    <location>
        <begin position="82"/>
        <end position="101"/>
    </location>
</feature>
<organism evidence="8 9">
    <name type="scientific">Coccomyxa subellipsoidea</name>
    <dbReference type="NCBI Taxonomy" id="248742"/>
    <lineage>
        <taxon>Eukaryota</taxon>
        <taxon>Viridiplantae</taxon>
        <taxon>Chlorophyta</taxon>
        <taxon>core chlorophytes</taxon>
        <taxon>Trebouxiophyceae</taxon>
        <taxon>Trebouxiophyceae incertae sedis</taxon>
        <taxon>Coccomyxaceae</taxon>
        <taxon>Coccomyxa</taxon>
    </lineage>
</organism>
<comment type="subcellular location">
    <subcellularLocation>
        <location evidence="1">Membrane</location>
        <topology evidence="1">Multi-pass membrane protein</topology>
    </subcellularLocation>
</comment>